<dbReference type="EMBL" id="JBHLWN010000076">
    <property type="protein sequence ID" value="MFC0214600.1"/>
    <property type="molecule type" value="Genomic_DNA"/>
</dbReference>
<protein>
    <submittedName>
        <fullName evidence="2">DUF2306 domain-containing protein</fullName>
    </submittedName>
</protein>
<evidence type="ECO:0000313" key="3">
    <source>
        <dbReference type="Proteomes" id="UP001589776"/>
    </source>
</evidence>
<comment type="caution">
    <text evidence="2">The sequence shown here is derived from an EMBL/GenBank/DDBJ whole genome shotgun (WGS) entry which is preliminary data.</text>
</comment>
<feature type="transmembrane region" description="Helical" evidence="1">
    <location>
        <begin position="158"/>
        <end position="177"/>
    </location>
</feature>
<evidence type="ECO:0000313" key="2">
    <source>
        <dbReference type="EMBL" id="MFC0214600.1"/>
    </source>
</evidence>
<evidence type="ECO:0000256" key="1">
    <source>
        <dbReference type="SAM" id="Phobius"/>
    </source>
</evidence>
<keyword evidence="1" id="KW-1133">Transmembrane helix</keyword>
<feature type="transmembrane region" description="Helical" evidence="1">
    <location>
        <begin position="49"/>
        <end position="71"/>
    </location>
</feature>
<reference evidence="2 3" key="1">
    <citation type="submission" date="2024-09" db="EMBL/GenBank/DDBJ databases">
        <authorList>
            <person name="Sun Q."/>
            <person name="Mori K."/>
        </authorList>
    </citation>
    <scope>NUCLEOTIDE SEQUENCE [LARGE SCALE GENOMIC DNA]</scope>
    <source>
        <strain evidence="2 3">CCM 7759</strain>
    </source>
</reference>
<feature type="transmembrane region" description="Helical" evidence="1">
    <location>
        <begin position="7"/>
        <end position="29"/>
    </location>
</feature>
<dbReference type="Proteomes" id="UP001589776">
    <property type="component" value="Unassembled WGS sequence"/>
</dbReference>
<accession>A0ABV6DPN2</accession>
<feature type="transmembrane region" description="Helical" evidence="1">
    <location>
        <begin position="116"/>
        <end position="137"/>
    </location>
</feature>
<keyword evidence="1" id="KW-0472">Membrane</keyword>
<gene>
    <name evidence="2" type="ORF">ACFFK0_19440</name>
</gene>
<keyword evidence="1" id="KW-0812">Transmembrane</keyword>
<dbReference type="InterPro" id="IPR018750">
    <property type="entry name" value="DUF2306_membrane"/>
</dbReference>
<organism evidence="2 3">
    <name type="scientific">Paenibacillus chartarius</name>
    <dbReference type="NCBI Taxonomy" id="747481"/>
    <lineage>
        <taxon>Bacteria</taxon>
        <taxon>Bacillati</taxon>
        <taxon>Bacillota</taxon>
        <taxon>Bacilli</taxon>
        <taxon>Bacillales</taxon>
        <taxon>Paenibacillaceae</taxon>
        <taxon>Paenibacillus</taxon>
    </lineage>
</organism>
<proteinExistence type="predicted"/>
<name>A0ABV6DPN2_9BACL</name>
<dbReference type="Pfam" id="PF10067">
    <property type="entry name" value="DUF2306"/>
    <property type="match status" value="1"/>
</dbReference>
<feature type="transmembrane region" description="Helical" evidence="1">
    <location>
        <begin position="91"/>
        <end position="110"/>
    </location>
</feature>
<dbReference type="RefSeq" id="WP_377471989.1">
    <property type="nucleotide sequence ID" value="NZ_JBHLWN010000076.1"/>
</dbReference>
<keyword evidence="3" id="KW-1185">Reference proteome</keyword>
<feature type="transmembrane region" description="Helical" evidence="1">
    <location>
        <begin position="183"/>
        <end position="202"/>
    </location>
</feature>
<sequence length="209" mass="23594">MGKGRIAYKLVACASIMLILYTLANILFIDPEFKEFLRHKTGLRRPLPLPAWFNVVYVHVAFACIAMAAGVLNFSKRLLHRYRQFHRINGYVYMASVIVVVLSSGYLAPYATGGRISSVGFNVLNIVWLLITAKAFIEIKNKRITSHKHWMIRSYAFCFTNVCIHLLTAVYVGGFGLNYPVSYTLGLYSAIALLLAVPQLLIRFGRTQL</sequence>